<dbReference type="Proteomes" id="UP000694680">
    <property type="component" value="Chromosome 3"/>
</dbReference>
<evidence type="ECO:0000313" key="1">
    <source>
        <dbReference type="Ensembl" id="ENSGWIP00000000935.1"/>
    </source>
</evidence>
<keyword evidence="2" id="KW-1185">Reference proteome</keyword>
<reference evidence="1" key="2">
    <citation type="submission" date="2025-08" db="UniProtKB">
        <authorList>
            <consortium name="Ensembl"/>
        </authorList>
    </citation>
    <scope>IDENTIFICATION</scope>
</reference>
<protein>
    <submittedName>
        <fullName evidence="1">Uncharacterized protein</fullName>
    </submittedName>
</protein>
<accession>A0A8C5DBP3</accession>
<evidence type="ECO:0000313" key="2">
    <source>
        <dbReference type="Proteomes" id="UP000694680"/>
    </source>
</evidence>
<organism evidence="1 2">
    <name type="scientific">Gouania willdenowi</name>
    <name type="common">Blunt-snouted clingfish</name>
    <name type="synonym">Lepadogaster willdenowi</name>
    <dbReference type="NCBI Taxonomy" id="441366"/>
    <lineage>
        <taxon>Eukaryota</taxon>
        <taxon>Metazoa</taxon>
        <taxon>Chordata</taxon>
        <taxon>Craniata</taxon>
        <taxon>Vertebrata</taxon>
        <taxon>Euteleostomi</taxon>
        <taxon>Actinopterygii</taxon>
        <taxon>Neopterygii</taxon>
        <taxon>Teleostei</taxon>
        <taxon>Neoteleostei</taxon>
        <taxon>Acanthomorphata</taxon>
        <taxon>Ovalentaria</taxon>
        <taxon>Blenniimorphae</taxon>
        <taxon>Blenniiformes</taxon>
        <taxon>Gobiesocoidei</taxon>
        <taxon>Gobiesocidae</taxon>
        <taxon>Gobiesocinae</taxon>
        <taxon>Gouania</taxon>
    </lineage>
</organism>
<proteinExistence type="predicted"/>
<name>A0A8C5DBP3_GOUWI</name>
<reference evidence="1" key="1">
    <citation type="submission" date="2020-06" db="EMBL/GenBank/DDBJ databases">
        <authorList>
            <consortium name="Wellcome Sanger Institute Data Sharing"/>
        </authorList>
    </citation>
    <scope>NUCLEOTIDE SEQUENCE [LARGE SCALE GENOMIC DNA]</scope>
</reference>
<reference evidence="1" key="3">
    <citation type="submission" date="2025-09" db="UniProtKB">
        <authorList>
            <consortium name="Ensembl"/>
        </authorList>
    </citation>
    <scope>IDENTIFICATION</scope>
</reference>
<dbReference type="Ensembl" id="ENSGWIT00000001017.1">
    <property type="protein sequence ID" value="ENSGWIP00000000935.1"/>
    <property type="gene ID" value="ENSGWIG00000000586.1"/>
</dbReference>
<sequence length="88" mass="9603">LCTVVHSFGATGEEQNPSCLRSSQWGGVSGPFSWYTAGPLMAIEWRLNATAYLNIAAGFSNSFQSYTPKGVMGTWNIFPMVTQLFCDV</sequence>
<dbReference type="AlphaFoldDB" id="A0A8C5DBP3"/>